<organism evidence="13 14">
    <name type="scientific">Ramlibacter algicola</name>
    <dbReference type="NCBI Taxonomy" id="2795217"/>
    <lineage>
        <taxon>Bacteria</taxon>
        <taxon>Pseudomonadati</taxon>
        <taxon>Pseudomonadota</taxon>
        <taxon>Betaproteobacteria</taxon>
        <taxon>Burkholderiales</taxon>
        <taxon>Comamonadaceae</taxon>
        <taxon>Ramlibacter</taxon>
    </lineage>
</organism>
<dbReference type="InterPro" id="IPR038726">
    <property type="entry name" value="PDDEXK_AddAB-type"/>
</dbReference>
<evidence type="ECO:0000256" key="9">
    <source>
        <dbReference type="ARBA" id="ARBA00048988"/>
    </source>
</evidence>
<dbReference type="GO" id="GO:0003677">
    <property type="term" value="F:DNA binding"/>
    <property type="evidence" value="ECO:0007669"/>
    <property type="project" value="InterPro"/>
</dbReference>
<dbReference type="Pfam" id="PF00580">
    <property type="entry name" value="UvrD-helicase"/>
    <property type="match status" value="1"/>
</dbReference>
<keyword evidence="1 10" id="KW-0547">Nucleotide-binding</keyword>
<dbReference type="EMBL" id="JAEDAO010000001">
    <property type="protein sequence ID" value="MBK0393581.1"/>
    <property type="molecule type" value="Genomic_DNA"/>
</dbReference>
<dbReference type="GO" id="GO:0005829">
    <property type="term" value="C:cytosol"/>
    <property type="evidence" value="ECO:0007669"/>
    <property type="project" value="TreeGrafter"/>
</dbReference>
<dbReference type="Pfam" id="PF12705">
    <property type="entry name" value="PDDEXK_1"/>
    <property type="match status" value="1"/>
</dbReference>
<accession>A0A934US74</accession>
<evidence type="ECO:0000256" key="10">
    <source>
        <dbReference type="PROSITE-ProRule" id="PRU00560"/>
    </source>
</evidence>
<dbReference type="PANTHER" id="PTHR11070">
    <property type="entry name" value="UVRD / RECB / PCRA DNA HELICASE FAMILY MEMBER"/>
    <property type="match status" value="1"/>
</dbReference>
<sequence length="1067" mass="115896">MTEALAYEVDGRRVDAAAFYAIACDPRRSVAVEACAGAGKTWMLVSRIVRALLEGVQPHEVLAITFTKKAAGEMRQRLQEWLAEFALAGDEHLDTALLARGVAPADVARLREPLRTLHARVLEGGRGVQIRTFHSWFAALLRHAPLATLEAMGLPASYTLLEDDSQAVDAVWRRFHLAVAADAQARADYEAGVAACGRFMLSKALHAALSKRVEFALADRDGVVEASVEHWHQRFPEFAAVDEPRQLLALATVRQAWLPAAAALGRASAPTFSACGSQLEQAIGEGNLDVALQALLTQKLEPRKFNDKLAGIEHVRGAQSLALRICEAVAQHEAWLHHTRLARLTRLLLAEYAALKREEGWVDMADVEQAAHRLLSDPVLAGWVQEGLDARVRHLLVDEFQDTNPLQWQAMHAWLGSYAGAGHAPGVFLVGDPKQSIYRFRRAEPQVFAAAQRFVVEGLGGQRLSCDHTRRNAPVVLAAVNSVLGTARDAGEYAGFRDHSTASNEQGVVRSLPVIPRPEATVQAEADDTWRDSLAIPRETPEERLVTLECRQAARWIAQRLAGGLEPSQLLVLARRRDRLSALEAELRELRIPAQQPEKTRLGEAPEVQDLVALVDVLVSPTHDLSLARALKSPLFGVDDAALAQIAVRARANAAGGRRPWLELLQAETDWPAGLAAAAASLARWHPWVRSLPPHDALHAIYHDGDVPARFARAAPPALRDAVLANVQALPAAALELEGGRFATPYAFVRALRAGQVQGPGIAATDAVRLLTVHGAKGLEAPVVLLLDTDGAPPPAETMTVLVDWPGEAEGPRRFTFLASESRSPACNVQALAVELDARRREELNALYVAMTRAQRELVLSSIEPYRAAAGSWWQRVSPLAQAVDVGPELPQGASTDQHFTMPVLPRVDLPIPPVRDTGSDASRLGELLHRLLEWHGAGVALPSGAALARAARPFRLDAPQAARARAMAQAILAGEGAWAWDPAHVAWAGDEVELVHAGEVLRLDRLVRHHDGRWWVLDHKSAAHPERDAALQAQLRRYVAAIQALHPGDEVLGAFLTGDGRLVTLV</sequence>
<evidence type="ECO:0000256" key="1">
    <source>
        <dbReference type="ARBA" id="ARBA00022741"/>
    </source>
</evidence>
<dbReference type="Proteomes" id="UP000617041">
    <property type="component" value="Unassembled WGS sequence"/>
</dbReference>
<dbReference type="InterPro" id="IPR014016">
    <property type="entry name" value="UvrD-like_ATP-bd"/>
</dbReference>
<evidence type="ECO:0000256" key="6">
    <source>
        <dbReference type="ARBA" id="ARBA00034617"/>
    </source>
</evidence>
<keyword evidence="4 10" id="KW-0067">ATP-binding</keyword>
<proteinExistence type="predicted"/>
<evidence type="ECO:0000259" key="12">
    <source>
        <dbReference type="PROSITE" id="PS51217"/>
    </source>
</evidence>
<evidence type="ECO:0000259" key="11">
    <source>
        <dbReference type="PROSITE" id="PS51198"/>
    </source>
</evidence>
<dbReference type="InterPro" id="IPR000212">
    <property type="entry name" value="DNA_helicase_UvrD/REP"/>
</dbReference>
<dbReference type="Gene3D" id="1.10.486.10">
    <property type="entry name" value="PCRA, domain 4"/>
    <property type="match status" value="1"/>
</dbReference>
<dbReference type="GO" id="GO:0005524">
    <property type="term" value="F:ATP binding"/>
    <property type="evidence" value="ECO:0007669"/>
    <property type="project" value="UniProtKB-UniRule"/>
</dbReference>
<keyword evidence="14" id="KW-1185">Reference proteome</keyword>
<evidence type="ECO:0000256" key="5">
    <source>
        <dbReference type="ARBA" id="ARBA00023235"/>
    </source>
</evidence>
<dbReference type="InterPro" id="IPR027417">
    <property type="entry name" value="P-loop_NTPase"/>
</dbReference>
<dbReference type="GO" id="GO:0043138">
    <property type="term" value="F:3'-5' DNA helicase activity"/>
    <property type="evidence" value="ECO:0007669"/>
    <property type="project" value="UniProtKB-EC"/>
</dbReference>
<dbReference type="InterPro" id="IPR014017">
    <property type="entry name" value="DNA_helicase_UvrD-like_C"/>
</dbReference>
<reference evidence="13" key="1">
    <citation type="submission" date="2020-12" db="EMBL/GenBank/DDBJ databases">
        <title>Ramlibacter sp. nov., isolated from a freshwater alga, Cryptomonas.</title>
        <authorList>
            <person name="Kim H.M."/>
            <person name="Jeon C.O."/>
        </authorList>
    </citation>
    <scope>NUCLEOTIDE SEQUENCE</scope>
    <source>
        <strain evidence="13">CrO1</strain>
    </source>
</reference>
<dbReference type="Gene3D" id="3.40.50.300">
    <property type="entry name" value="P-loop containing nucleotide triphosphate hydrolases"/>
    <property type="match status" value="3"/>
</dbReference>
<dbReference type="GO" id="GO:0016787">
    <property type="term" value="F:hydrolase activity"/>
    <property type="evidence" value="ECO:0007669"/>
    <property type="project" value="UniProtKB-UniRule"/>
</dbReference>
<evidence type="ECO:0000256" key="7">
    <source>
        <dbReference type="ARBA" id="ARBA00034808"/>
    </source>
</evidence>
<feature type="domain" description="UvrD-like helicase ATP-binding" evidence="11">
    <location>
        <begin position="13"/>
        <end position="473"/>
    </location>
</feature>
<name>A0A934US74_9BURK</name>
<feature type="binding site" evidence="10">
    <location>
        <begin position="34"/>
        <end position="41"/>
    </location>
    <ligand>
        <name>ATP</name>
        <dbReference type="ChEBI" id="CHEBI:30616"/>
    </ligand>
</feature>
<dbReference type="SUPFAM" id="SSF52540">
    <property type="entry name" value="P-loop containing nucleoside triphosphate hydrolases"/>
    <property type="match status" value="1"/>
</dbReference>
<dbReference type="PROSITE" id="PS51217">
    <property type="entry name" value="UVRD_HELICASE_CTER"/>
    <property type="match status" value="1"/>
</dbReference>
<evidence type="ECO:0000313" key="13">
    <source>
        <dbReference type="EMBL" id="MBK0393581.1"/>
    </source>
</evidence>
<dbReference type="RefSeq" id="WP_200788543.1">
    <property type="nucleotide sequence ID" value="NZ_JAEDAO010000001.1"/>
</dbReference>
<dbReference type="GO" id="GO:0000725">
    <property type="term" value="P:recombinational repair"/>
    <property type="evidence" value="ECO:0007669"/>
    <property type="project" value="TreeGrafter"/>
</dbReference>
<dbReference type="PANTHER" id="PTHR11070:SF2">
    <property type="entry name" value="ATP-DEPENDENT DNA HELICASE SRS2"/>
    <property type="match status" value="1"/>
</dbReference>
<gene>
    <name evidence="13" type="ORF">I8E28_13360</name>
</gene>
<protein>
    <recommendedName>
        <fullName evidence="7">DNA 3'-5' helicase</fullName>
        <ecNumber evidence="7">5.6.2.4</ecNumber>
    </recommendedName>
    <alternativeName>
        <fullName evidence="8">DNA 3'-5' helicase II</fullName>
    </alternativeName>
</protein>
<dbReference type="AlphaFoldDB" id="A0A934US74"/>
<feature type="domain" description="UvrD-like helicase C-terminal" evidence="12">
    <location>
        <begin position="513"/>
        <end position="778"/>
    </location>
</feature>
<evidence type="ECO:0000313" key="14">
    <source>
        <dbReference type="Proteomes" id="UP000617041"/>
    </source>
</evidence>
<evidence type="ECO:0000256" key="4">
    <source>
        <dbReference type="ARBA" id="ARBA00022840"/>
    </source>
</evidence>
<evidence type="ECO:0000256" key="2">
    <source>
        <dbReference type="ARBA" id="ARBA00022801"/>
    </source>
</evidence>
<evidence type="ECO:0000256" key="3">
    <source>
        <dbReference type="ARBA" id="ARBA00022806"/>
    </source>
</evidence>
<dbReference type="GO" id="GO:0033202">
    <property type="term" value="C:DNA helicase complex"/>
    <property type="evidence" value="ECO:0007669"/>
    <property type="project" value="TreeGrafter"/>
</dbReference>
<dbReference type="EC" id="5.6.2.4" evidence="7"/>
<dbReference type="PROSITE" id="PS51198">
    <property type="entry name" value="UVRD_HELICASE_ATP_BIND"/>
    <property type="match status" value="1"/>
</dbReference>
<keyword evidence="5" id="KW-0413">Isomerase</keyword>
<evidence type="ECO:0000256" key="8">
    <source>
        <dbReference type="ARBA" id="ARBA00034923"/>
    </source>
</evidence>
<keyword evidence="3 10" id="KW-0347">Helicase</keyword>
<keyword evidence="2 10" id="KW-0378">Hydrolase</keyword>
<comment type="catalytic activity">
    <reaction evidence="6">
        <text>Couples ATP hydrolysis with the unwinding of duplex DNA by translocating in the 3'-5' direction.</text>
        <dbReference type="EC" id="5.6.2.4"/>
    </reaction>
</comment>
<comment type="caution">
    <text evidence="13">The sequence shown here is derived from an EMBL/GenBank/DDBJ whole genome shotgun (WGS) entry which is preliminary data.</text>
</comment>
<dbReference type="Pfam" id="PF13361">
    <property type="entry name" value="UvrD_C"/>
    <property type="match status" value="1"/>
</dbReference>
<comment type="catalytic activity">
    <reaction evidence="9">
        <text>ATP + H2O = ADP + phosphate + H(+)</text>
        <dbReference type="Rhea" id="RHEA:13065"/>
        <dbReference type="ChEBI" id="CHEBI:15377"/>
        <dbReference type="ChEBI" id="CHEBI:15378"/>
        <dbReference type="ChEBI" id="CHEBI:30616"/>
        <dbReference type="ChEBI" id="CHEBI:43474"/>
        <dbReference type="ChEBI" id="CHEBI:456216"/>
        <dbReference type="EC" id="5.6.2.4"/>
    </reaction>
</comment>